<keyword evidence="1" id="KW-0812">Transmembrane</keyword>
<name>A0A1N7M2S0_9RHOB</name>
<proteinExistence type="predicted"/>
<feature type="transmembrane region" description="Helical" evidence="1">
    <location>
        <begin position="20"/>
        <end position="39"/>
    </location>
</feature>
<keyword evidence="1" id="KW-0472">Membrane</keyword>
<keyword evidence="1" id="KW-1133">Transmembrane helix</keyword>
<feature type="transmembrane region" description="Helical" evidence="1">
    <location>
        <begin position="215"/>
        <end position="240"/>
    </location>
</feature>
<feature type="transmembrane region" description="Helical" evidence="1">
    <location>
        <begin position="96"/>
        <end position="121"/>
    </location>
</feature>
<feature type="transmembrane region" description="Helical" evidence="1">
    <location>
        <begin position="51"/>
        <end position="75"/>
    </location>
</feature>
<dbReference type="Proteomes" id="UP000186141">
    <property type="component" value="Unassembled WGS sequence"/>
</dbReference>
<accession>A0A1N7M2S0</accession>
<dbReference type="STRING" id="1086013.SAMN05421774_102371"/>
<reference evidence="2 3" key="1">
    <citation type="submission" date="2017-01" db="EMBL/GenBank/DDBJ databases">
        <authorList>
            <person name="Mah S.A."/>
            <person name="Swanson W.J."/>
            <person name="Moy G.W."/>
            <person name="Vacquier V.D."/>
        </authorList>
    </citation>
    <scope>NUCLEOTIDE SEQUENCE [LARGE SCALE GENOMIC DNA]</scope>
    <source>
        <strain evidence="2 3">DSM 26375</strain>
    </source>
</reference>
<evidence type="ECO:0000313" key="2">
    <source>
        <dbReference type="EMBL" id="SIS80405.1"/>
    </source>
</evidence>
<dbReference type="EMBL" id="FTOT01000002">
    <property type="protein sequence ID" value="SIS80405.1"/>
    <property type="molecule type" value="Genomic_DNA"/>
</dbReference>
<feature type="transmembrane region" description="Helical" evidence="1">
    <location>
        <begin position="141"/>
        <end position="165"/>
    </location>
</feature>
<evidence type="ECO:0000256" key="1">
    <source>
        <dbReference type="SAM" id="Phobius"/>
    </source>
</evidence>
<gene>
    <name evidence="2" type="ORF">SAMN05421774_102371</name>
</gene>
<dbReference type="AlphaFoldDB" id="A0A1N7M2S0"/>
<keyword evidence="3" id="KW-1185">Reference proteome</keyword>
<protein>
    <submittedName>
        <fullName evidence="2">Uncharacterized protein</fullName>
    </submittedName>
</protein>
<sequence>MGWRIFIHSLRQVFGNLEGALRVSAVLTLLQALITLSATQMPVPDSTGPGIGPSVVSTLASLVNAFLGIWLMVGWHRYILLNERPGLVPTMRRDRILGYFGKAMLTVLIAVTPFFVLVVVLNAAGLTFFRMRPNDGNLLSALPTLLIMLPFAVVFTRLATVLPGAALKAGVPLFTGWAATRGHTEAIFIVVFLSMLGSLVLTLVSGYLFEDPLSLLAQLAMVPVNWVETMVSASILTTLYGHYVERRALL</sequence>
<organism evidence="2 3">
    <name type="scientific">Gemmobacter megaterium</name>
    <dbReference type="NCBI Taxonomy" id="1086013"/>
    <lineage>
        <taxon>Bacteria</taxon>
        <taxon>Pseudomonadati</taxon>
        <taxon>Pseudomonadota</taxon>
        <taxon>Alphaproteobacteria</taxon>
        <taxon>Rhodobacterales</taxon>
        <taxon>Paracoccaceae</taxon>
        <taxon>Gemmobacter</taxon>
    </lineage>
</organism>
<evidence type="ECO:0000313" key="3">
    <source>
        <dbReference type="Proteomes" id="UP000186141"/>
    </source>
</evidence>
<feature type="transmembrane region" description="Helical" evidence="1">
    <location>
        <begin position="186"/>
        <end position="209"/>
    </location>
</feature>
<dbReference type="OrthoDB" id="7704812at2"/>
<dbReference type="RefSeq" id="WP_076529563.1">
    <property type="nucleotide sequence ID" value="NZ_BMEH01000002.1"/>
</dbReference>